<accession>A0A167T123</accession>
<dbReference type="EMBL" id="CM002799">
    <property type="protein sequence ID" value="KZN87772.1"/>
    <property type="molecule type" value="Genomic_DNA"/>
</dbReference>
<dbReference type="Proteomes" id="UP000076449">
    <property type="component" value="Chromosome II"/>
</dbReference>
<organism evidence="1">
    <name type="scientific">Penicillium chrysogenum</name>
    <name type="common">Penicillium notatum</name>
    <dbReference type="NCBI Taxonomy" id="5076"/>
    <lineage>
        <taxon>Eukaryota</taxon>
        <taxon>Fungi</taxon>
        <taxon>Dikarya</taxon>
        <taxon>Ascomycota</taxon>
        <taxon>Pezizomycotina</taxon>
        <taxon>Eurotiomycetes</taxon>
        <taxon>Eurotiomycetidae</taxon>
        <taxon>Eurotiales</taxon>
        <taxon>Aspergillaceae</taxon>
        <taxon>Penicillium</taxon>
        <taxon>Penicillium chrysogenum species complex</taxon>
    </lineage>
</organism>
<reference evidence="1" key="1">
    <citation type="journal article" date="2014" name="Genome Announc.">
        <title>Complete sequencing and chromosome-scale genome assembly of the industrial progenitor strain P2niaD18 from the penicillin producer Penicillium chrysogenum.</title>
        <authorList>
            <person name="Specht T."/>
            <person name="Dahlmann T.A."/>
            <person name="Zadra I."/>
            <person name="Kurnsteiner H."/>
            <person name="Kuck U."/>
        </authorList>
    </citation>
    <scope>NUCLEOTIDE SEQUENCE [LARGE SCALE GENOMIC DNA]</scope>
    <source>
        <strain evidence="1">P2niaD18</strain>
    </source>
</reference>
<gene>
    <name evidence="1" type="ORF">EN45_063330</name>
</gene>
<proteinExistence type="predicted"/>
<evidence type="ECO:0000313" key="1">
    <source>
        <dbReference type="EMBL" id="KZN87772.1"/>
    </source>
</evidence>
<sequence length="90" mass="9995">MAVYSVVSDDPLRRPFVTHFAYLGHGNPEFTRAAQAWQSHEQSSGVQKAYSLQGNRANLPSPSSVDRFHPCGTEARTIQQLARQAVKVIQ</sequence>
<protein>
    <submittedName>
        <fullName evidence="1">Uncharacterized protein</fullName>
    </submittedName>
</protein>
<name>A0A167T123_PENCH</name>
<dbReference type="AlphaFoldDB" id="A0A167T123"/>